<dbReference type="Pfam" id="PF22694">
    <property type="entry name" value="CtpB_N-like"/>
    <property type="match status" value="1"/>
</dbReference>
<protein>
    <submittedName>
        <fullName evidence="7">S41 family peptidase</fullName>
    </submittedName>
</protein>
<dbReference type="InterPro" id="IPR036365">
    <property type="entry name" value="PGBD-like_sf"/>
</dbReference>
<dbReference type="InterPro" id="IPR001478">
    <property type="entry name" value="PDZ"/>
</dbReference>
<dbReference type="SUPFAM" id="SSF52096">
    <property type="entry name" value="ClpP/crotonase"/>
    <property type="match status" value="1"/>
</dbReference>
<dbReference type="SMART" id="SM00228">
    <property type="entry name" value="PDZ"/>
    <property type="match status" value="1"/>
</dbReference>
<sequence>MVLKRSTVTILIILSMIIGAVLSITIVNWSTSIFAEQDETEQETMKEETKDTFGFTETDLKKMSTVFGIIGNDYYKEMDKTEIIDGAIRGMLASLDDPYTVYYDAEQSKMFREAVNSSITGIGAEVTMEDNRVTVVSPIKDSPAEQAGIRAKDQIISVNGESLEGLTLNDAVLKIRGPKGTQAKLEILRSGFNETIEIIVVRDQIDIETIQSEMLEGNIGYIEIKQFSQHTSDRFHEDLTQLESEGLQSLIIDVRNNPGGFLDTAIELLDPLLEEGKIIVQVEDRQGNRQETRSKQGGKPYSIVVLTNNGSASASEILAGAIRESADGIIVGENTFGKGTVQNTFPSGVNDGSELKVTIAKWLTPNGNFINEVGIEPDYIVEQPAFYTVAPLRKDEVLSLESVGENVKTLQIMLESLGFNPERSDGFFDVKTEAALKNFQAENGLSVTGKVDELTANEIEKQIIAKFNDPENDYQLQKAIKVLSGS</sequence>
<name>A0ABT9J2S1_9BACL</name>
<accession>A0ABT9J2S1</accession>
<dbReference type="CDD" id="cd06782">
    <property type="entry name" value="cpPDZ_CPP-like"/>
    <property type="match status" value="1"/>
</dbReference>
<dbReference type="Proteomes" id="UP001231941">
    <property type="component" value="Unassembled WGS sequence"/>
</dbReference>
<dbReference type="Pfam" id="PF03572">
    <property type="entry name" value="Peptidase_S41"/>
    <property type="match status" value="1"/>
</dbReference>
<evidence type="ECO:0000256" key="2">
    <source>
        <dbReference type="ARBA" id="ARBA00022670"/>
    </source>
</evidence>
<dbReference type="InterPro" id="IPR005151">
    <property type="entry name" value="Tail-specific_protease"/>
</dbReference>
<dbReference type="Pfam" id="PF01471">
    <property type="entry name" value="PG_binding_1"/>
    <property type="match status" value="1"/>
</dbReference>
<dbReference type="Gene3D" id="3.90.226.10">
    <property type="entry name" value="2-enoyl-CoA Hydratase, Chain A, domain 1"/>
    <property type="match status" value="1"/>
</dbReference>
<dbReference type="PANTHER" id="PTHR32060:SF29">
    <property type="entry name" value="CARBOXY-TERMINAL PROCESSING PROTEASE CTPB"/>
    <property type="match status" value="1"/>
</dbReference>
<dbReference type="Gene3D" id="1.10.101.10">
    <property type="entry name" value="PGBD-like superfamily/PGBD"/>
    <property type="match status" value="1"/>
</dbReference>
<comment type="similarity">
    <text evidence="1 5">Belongs to the peptidase S41A family.</text>
</comment>
<evidence type="ECO:0000313" key="8">
    <source>
        <dbReference type="Proteomes" id="UP001231941"/>
    </source>
</evidence>
<dbReference type="EMBL" id="JAVAMP010000010">
    <property type="protein sequence ID" value="MDP5275916.1"/>
    <property type="molecule type" value="Genomic_DNA"/>
</dbReference>
<proteinExistence type="inferred from homology"/>
<dbReference type="NCBIfam" id="TIGR00225">
    <property type="entry name" value="prc"/>
    <property type="match status" value="1"/>
</dbReference>
<evidence type="ECO:0000313" key="7">
    <source>
        <dbReference type="EMBL" id="MDP5275916.1"/>
    </source>
</evidence>
<dbReference type="RefSeq" id="WP_305993220.1">
    <property type="nucleotide sequence ID" value="NZ_JAVAMP010000010.1"/>
</dbReference>
<evidence type="ECO:0000256" key="3">
    <source>
        <dbReference type="ARBA" id="ARBA00022801"/>
    </source>
</evidence>
<dbReference type="Pfam" id="PF13180">
    <property type="entry name" value="PDZ_2"/>
    <property type="match status" value="1"/>
</dbReference>
<dbReference type="InterPro" id="IPR036366">
    <property type="entry name" value="PGBDSf"/>
</dbReference>
<dbReference type="PROSITE" id="PS50106">
    <property type="entry name" value="PDZ"/>
    <property type="match status" value="1"/>
</dbReference>
<dbReference type="InterPro" id="IPR004447">
    <property type="entry name" value="Peptidase_S41A"/>
</dbReference>
<dbReference type="InterPro" id="IPR055210">
    <property type="entry name" value="CtpA/B_N"/>
</dbReference>
<dbReference type="InterPro" id="IPR002477">
    <property type="entry name" value="Peptidoglycan-bd-like"/>
</dbReference>
<dbReference type="PANTHER" id="PTHR32060">
    <property type="entry name" value="TAIL-SPECIFIC PROTEASE"/>
    <property type="match status" value="1"/>
</dbReference>
<dbReference type="Gene3D" id="2.30.42.10">
    <property type="match status" value="1"/>
</dbReference>
<reference evidence="7 8" key="1">
    <citation type="submission" date="2023-08" db="EMBL/GenBank/DDBJ databases">
        <authorList>
            <person name="Park J.-S."/>
        </authorList>
    </citation>
    <scope>NUCLEOTIDE SEQUENCE [LARGE SCALE GENOMIC DNA]</scope>
    <source>
        <strain evidence="7 8">2205SS18-9</strain>
    </source>
</reference>
<keyword evidence="2 5" id="KW-0645">Protease</keyword>
<evidence type="ECO:0000256" key="1">
    <source>
        <dbReference type="ARBA" id="ARBA00009179"/>
    </source>
</evidence>
<gene>
    <name evidence="7" type="ORF">Q5Y73_17595</name>
</gene>
<feature type="domain" description="PDZ" evidence="6">
    <location>
        <begin position="107"/>
        <end position="176"/>
    </location>
</feature>
<dbReference type="InterPro" id="IPR029045">
    <property type="entry name" value="ClpP/crotonase-like_dom_sf"/>
</dbReference>
<evidence type="ECO:0000256" key="4">
    <source>
        <dbReference type="ARBA" id="ARBA00022825"/>
    </source>
</evidence>
<organism evidence="7 8">
    <name type="scientific">Chengkuizengella axinellae</name>
    <dbReference type="NCBI Taxonomy" id="3064388"/>
    <lineage>
        <taxon>Bacteria</taxon>
        <taxon>Bacillati</taxon>
        <taxon>Bacillota</taxon>
        <taxon>Bacilli</taxon>
        <taxon>Bacillales</taxon>
        <taxon>Paenibacillaceae</taxon>
        <taxon>Chengkuizengella</taxon>
    </lineage>
</organism>
<dbReference type="SUPFAM" id="SSF47090">
    <property type="entry name" value="PGBD-like"/>
    <property type="match status" value="1"/>
</dbReference>
<keyword evidence="3 5" id="KW-0378">Hydrolase</keyword>
<comment type="caution">
    <text evidence="7">The sequence shown here is derived from an EMBL/GenBank/DDBJ whole genome shotgun (WGS) entry which is preliminary data.</text>
</comment>
<dbReference type="Gene3D" id="3.30.750.44">
    <property type="match status" value="1"/>
</dbReference>
<evidence type="ECO:0000259" key="6">
    <source>
        <dbReference type="PROSITE" id="PS50106"/>
    </source>
</evidence>
<keyword evidence="4 5" id="KW-0720">Serine protease</keyword>
<dbReference type="SMART" id="SM00245">
    <property type="entry name" value="TSPc"/>
    <property type="match status" value="1"/>
</dbReference>
<dbReference type="CDD" id="cd07560">
    <property type="entry name" value="Peptidase_S41_CPP"/>
    <property type="match status" value="1"/>
</dbReference>
<dbReference type="InterPro" id="IPR036034">
    <property type="entry name" value="PDZ_sf"/>
</dbReference>
<evidence type="ECO:0000256" key="5">
    <source>
        <dbReference type="RuleBase" id="RU004404"/>
    </source>
</evidence>
<keyword evidence="8" id="KW-1185">Reference proteome</keyword>
<dbReference type="SUPFAM" id="SSF50156">
    <property type="entry name" value="PDZ domain-like"/>
    <property type="match status" value="1"/>
</dbReference>